<dbReference type="AlphaFoldDB" id="A0AB34H8W8"/>
<dbReference type="EMBL" id="JAIQCJ010001759">
    <property type="protein sequence ID" value="KAJ8787642.1"/>
    <property type="molecule type" value="Genomic_DNA"/>
</dbReference>
<keyword evidence="2" id="KW-1185">Reference proteome</keyword>
<reference evidence="1 2" key="1">
    <citation type="submission" date="2022-11" db="EMBL/GenBank/DDBJ databases">
        <title>Whole genome sequence of Eschrichtius robustus ER-17-0199.</title>
        <authorList>
            <person name="Bruniche-Olsen A."/>
            <person name="Black A.N."/>
            <person name="Fields C.J."/>
            <person name="Walden K."/>
            <person name="Dewoody J.A."/>
        </authorList>
    </citation>
    <scope>NUCLEOTIDE SEQUENCE [LARGE SCALE GENOMIC DNA]</scope>
    <source>
        <strain evidence="1">ER-17-0199</strain>
        <tissue evidence="1">Blubber</tissue>
    </source>
</reference>
<protein>
    <submittedName>
        <fullName evidence="1">Uncharacterized protein</fullName>
    </submittedName>
</protein>
<dbReference type="Proteomes" id="UP001159641">
    <property type="component" value="Unassembled WGS sequence"/>
</dbReference>
<name>A0AB34H8W8_ESCRO</name>
<sequence length="91" mass="9600">MKRIFSCSSSQVAVCATMSGKMGMGLGSKPCGDRSPESHLHAPSPFLFIGLSSSSAPAVQPSHPAFLKTLYPPRSFPLALSCPPSIYTPNF</sequence>
<evidence type="ECO:0000313" key="2">
    <source>
        <dbReference type="Proteomes" id="UP001159641"/>
    </source>
</evidence>
<organism evidence="1 2">
    <name type="scientific">Eschrichtius robustus</name>
    <name type="common">California gray whale</name>
    <name type="synonym">Eschrichtius gibbosus</name>
    <dbReference type="NCBI Taxonomy" id="9764"/>
    <lineage>
        <taxon>Eukaryota</taxon>
        <taxon>Metazoa</taxon>
        <taxon>Chordata</taxon>
        <taxon>Craniata</taxon>
        <taxon>Vertebrata</taxon>
        <taxon>Euteleostomi</taxon>
        <taxon>Mammalia</taxon>
        <taxon>Eutheria</taxon>
        <taxon>Laurasiatheria</taxon>
        <taxon>Artiodactyla</taxon>
        <taxon>Whippomorpha</taxon>
        <taxon>Cetacea</taxon>
        <taxon>Mysticeti</taxon>
        <taxon>Eschrichtiidae</taxon>
        <taxon>Eschrichtius</taxon>
    </lineage>
</organism>
<accession>A0AB34H8W8</accession>
<comment type="caution">
    <text evidence="1">The sequence shown here is derived from an EMBL/GenBank/DDBJ whole genome shotgun (WGS) entry which is preliminary data.</text>
</comment>
<gene>
    <name evidence="1" type="ORF">J1605_022844</name>
</gene>
<proteinExistence type="predicted"/>
<evidence type="ECO:0000313" key="1">
    <source>
        <dbReference type="EMBL" id="KAJ8787642.1"/>
    </source>
</evidence>